<keyword evidence="2" id="KW-1185">Reference proteome</keyword>
<organism evidence="1 2">
    <name type="scientific">Caerostris darwini</name>
    <dbReference type="NCBI Taxonomy" id="1538125"/>
    <lineage>
        <taxon>Eukaryota</taxon>
        <taxon>Metazoa</taxon>
        <taxon>Ecdysozoa</taxon>
        <taxon>Arthropoda</taxon>
        <taxon>Chelicerata</taxon>
        <taxon>Arachnida</taxon>
        <taxon>Araneae</taxon>
        <taxon>Araneomorphae</taxon>
        <taxon>Entelegynae</taxon>
        <taxon>Araneoidea</taxon>
        <taxon>Araneidae</taxon>
        <taxon>Caerostris</taxon>
    </lineage>
</organism>
<sequence length="86" mass="10068">MFKQGTRSILGGGGGGGPLGSRKTFLGWLGRYHRPQTQTTANIKELNLEIGKRWMRYYKCIYIERDRWRAKKDDKKKHLQISRSLK</sequence>
<dbReference type="Proteomes" id="UP001054837">
    <property type="component" value="Unassembled WGS sequence"/>
</dbReference>
<comment type="caution">
    <text evidence="1">The sequence shown here is derived from an EMBL/GenBank/DDBJ whole genome shotgun (WGS) entry which is preliminary data.</text>
</comment>
<evidence type="ECO:0000313" key="2">
    <source>
        <dbReference type="Proteomes" id="UP001054837"/>
    </source>
</evidence>
<evidence type="ECO:0000313" key="1">
    <source>
        <dbReference type="EMBL" id="GIY74936.1"/>
    </source>
</evidence>
<proteinExistence type="predicted"/>
<dbReference type="EMBL" id="BPLQ01013804">
    <property type="protein sequence ID" value="GIY74936.1"/>
    <property type="molecule type" value="Genomic_DNA"/>
</dbReference>
<accession>A0AAV4VXB2</accession>
<protein>
    <submittedName>
        <fullName evidence="1">Uncharacterized protein</fullName>
    </submittedName>
</protein>
<gene>
    <name evidence="1" type="ORF">CDAR_309851</name>
</gene>
<name>A0AAV4VXB2_9ARAC</name>
<dbReference type="AlphaFoldDB" id="A0AAV4VXB2"/>
<reference evidence="1 2" key="1">
    <citation type="submission" date="2021-06" db="EMBL/GenBank/DDBJ databases">
        <title>Caerostris darwini draft genome.</title>
        <authorList>
            <person name="Kono N."/>
            <person name="Arakawa K."/>
        </authorList>
    </citation>
    <scope>NUCLEOTIDE SEQUENCE [LARGE SCALE GENOMIC DNA]</scope>
</reference>